<keyword evidence="2" id="KW-0812">Transmembrane</keyword>
<protein>
    <recommendedName>
        <fullName evidence="5">DUF2637 domain-containing protein</fullName>
    </recommendedName>
</protein>
<feature type="compositionally biased region" description="Basic and acidic residues" evidence="1">
    <location>
        <begin position="181"/>
        <end position="196"/>
    </location>
</feature>
<proteinExistence type="predicted"/>
<sequence>MAFKDALPEPPQHDSPVSPEILRTNQSVRIISGLTVTLVTLLALASFTLSFEALWHFAAESGALARERAWLFPVVVDGSIIVFSISTLRCSIVGYDTRWSMSLVVISTAASVIFNMAHAPGGFMPALVGATPPVLLFLSFESLLRQISGSLGGKHFSLSELLPLHKGKAVPKPVRPQATPKKPEGSPEDTRREKARQLLALGTPKRQIAREVGLGIATIRRLAANAPSLA</sequence>
<evidence type="ECO:0000256" key="1">
    <source>
        <dbReference type="SAM" id="MobiDB-lite"/>
    </source>
</evidence>
<dbReference type="Gene3D" id="1.10.10.60">
    <property type="entry name" value="Homeodomain-like"/>
    <property type="match status" value="1"/>
</dbReference>
<name>A0A7W7YID4_9BACT</name>
<comment type="caution">
    <text evidence="3">The sequence shown here is derived from an EMBL/GenBank/DDBJ whole genome shotgun (WGS) entry which is preliminary data.</text>
</comment>
<feature type="region of interest" description="Disordered" evidence="1">
    <location>
        <begin position="169"/>
        <end position="200"/>
    </location>
</feature>
<accession>A0A7W7YID4</accession>
<organism evidence="3 4">
    <name type="scientific">Prosthecobacter dejongeii</name>
    <dbReference type="NCBI Taxonomy" id="48465"/>
    <lineage>
        <taxon>Bacteria</taxon>
        <taxon>Pseudomonadati</taxon>
        <taxon>Verrucomicrobiota</taxon>
        <taxon>Verrucomicrobiia</taxon>
        <taxon>Verrucomicrobiales</taxon>
        <taxon>Verrucomicrobiaceae</taxon>
        <taxon>Prosthecobacter</taxon>
    </lineage>
</organism>
<evidence type="ECO:0000313" key="4">
    <source>
        <dbReference type="Proteomes" id="UP000534294"/>
    </source>
</evidence>
<evidence type="ECO:0000256" key="2">
    <source>
        <dbReference type="SAM" id="Phobius"/>
    </source>
</evidence>
<reference evidence="3 4" key="1">
    <citation type="submission" date="2020-08" db="EMBL/GenBank/DDBJ databases">
        <title>Genomic Encyclopedia of Type Strains, Phase IV (KMG-IV): sequencing the most valuable type-strain genomes for metagenomic binning, comparative biology and taxonomic classification.</title>
        <authorList>
            <person name="Goeker M."/>
        </authorList>
    </citation>
    <scope>NUCLEOTIDE SEQUENCE [LARGE SCALE GENOMIC DNA]</scope>
    <source>
        <strain evidence="3 4">DSM 12251</strain>
    </source>
</reference>
<dbReference type="InterPro" id="IPR021235">
    <property type="entry name" value="DUF2637"/>
</dbReference>
<dbReference type="AlphaFoldDB" id="A0A7W7YID4"/>
<feature type="transmembrane region" description="Helical" evidence="2">
    <location>
        <begin position="100"/>
        <end position="117"/>
    </location>
</feature>
<evidence type="ECO:0000313" key="3">
    <source>
        <dbReference type="EMBL" id="MBB5036775.1"/>
    </source>
</evidence>
<feature type="transmembrane region" description="Helical" evidence="2">
    <location>
        <begin position="69"/>
        <end position="88"/>
    </location>
</feature>
<evidence type="ECO:0008006" key="5">
    <source>
        <dbReference type="Google" id="ProtNLM"/>
    </source>
</evidence>
<feature type="transmembrane region" description="Helical" evidence="2">
    <location>
        <begin position="30"/>
        <end position="49"/>
    </location>
</feature>
<dbReference type="Proteomes" id="UP000534294">
    <property type="component" value="Unassembled WGS sequence"/>
</dbReference>
<dbReference type="Pfam" id="PF10935">
    <property type="entry name" value="DUF2637"/>
    <property type="match status" value="1"/>
</dbReference>
<dbReference type="EMBL" id="JACHIF010000001">
    <property type="protein sequence ID" value="MBB5036775.1"/>
    <property type="molecule type" value="Genomic_DNA"/>
</dbReference>
<gene>
    <name evidence="3" type="ORF">HNQ64_001009</name>
</gene>
<dbReference type="RefSeq" id="WP_184205942.1">
    <property type="nucleotide sequence ID" value="NZ_JACHIF010000001.1"/>
</dbReference>
<keyword evidence="4" id="KW-1185">Reference proteome</keyword>
<feature type="transmembrane region" description="Helical" evidence="2">
    <location>
        <begin position="123"/>
        <end position="144"/>
    </location>
</feature>
<keyword evidence="2" id="KW-1133">Transmembrane helix</keyword>
<keyword evidence="2" id="KW-0472">Membrane</keyword>